<dbReference type="AlphaFoldDB" id="A0A5J4VIK6"/>
<sequence>MQNRIQLPSQLRFRTVSVRATLSILFTRKLCAQLAQSLTHDGPSYALMLLSKMQGLQDKGILSTNGNQKDTNAKGQFKLQNKNELSNIPSTLTQSIQQTPSTLVISKLLGGICSKYSNDQVQQIQTSGRVGLPNTQTHSYPGAPTILLGGVQHTMEAALRAEQRERRGSNTEDSCNINNQQAQRSRIRLSCVYGVVPILLHILKQVNVWSESSKTYLQSKIGRVLILVRNAYLAHDLSRIIQRERRIAP</sequence>
<comment type="caution">
    <text evidence="1">The sequence shown here is derived from an EMBL/GenBank/DDBJ whole genome shotgun (WGS) entry which is preliminary data.</text>
</comment>
<reference evidence="1 2" key="1">
    <citation type="submission" date="2019-03" db="EMBL/GenBank/DDBJ databases">
        <title>Single cell metagenomics reveals metabolic interactions within the superorganism composed of flagellate Streblomastix strix and complex community of Bacteroidetes bacteria on its surface.</title>
        <authorList>
            <person name="Treitli S.C."/>
            <person name="Kolisko M."/>
            <person name="Husnik F."/>
            <person name="Keeling P."/>
            <person name="Hampl V."/>
        </authorList>
    </citation>
    <scope>NUCLEOTIDE SEQUENCE [LARGE SCALE GENOMIC DNA]</scope>
    <source>
        <strain evidence="1">ST1C</strain>
    </source>
</reference>
<dbReference type="EMBL" id="SNRW01006956">
    <property type="protein sequence ID" value="KAA6382113.1"/>
    <property type="molecule type" value="Genomic_DNA"/>
</dbReference>
<feature type="non-terminal residue" evidence="1">
    <location>
        <position position="249"/>
    </location>
</feature>
<name>A0A5J4VIK6_9EUKA</name>
<proteinExistence type="predicted"/>
<organism evidence="1 2">
    <name type="scientific">Streblomastix strix</name>
    <dbReference type="NCBI Taxonomy" id="222440"/>
    <lineage>
        <taxon>Eukaryota</taxon>
        <taxon>Metamonada</taxon>
        <taxon>Preaxostyla</taxon>
        <taxon>Oxymonadida</taxon>
        <taxon>Streblomastigidae</taxon>
        <taxon>Streblomastix</taxon>
    </lineage>
</organism>
<accession>A0A5J4VIK6</accession>
<evidence type="ECO:0000313" key="1">
    <source>
        <dbReference type="EMBL" id="KAA6382113.1"/>
    </source>
</evidence>
<evidence type="ECO:0000313" key="2">
    <source>
        <dbReference type="Proteomes" id="UP000324800"/>
    </source>
</evidence>
<protein>
    <submittedName>
        <fullName evidence="1">Uncharacterized protein</fullName>
    </submittedName>
</protein>
<gene>
    <name evidence="1" type="ORF">EZS28_022358</name>
</gene>
<dbReference type="Proteomes" id="UP000324800">
    <property type="component" value="Unassembled WGS sequence"/>
</dbReference>